<keyword evidence="3" id="KW-1185">Reference proteome</keyword>
<dbReference type="InterPro" id="IPR012338">
    <property type="entry name" value="Beta-lactam/transpept-like"/>
</dbReference>
<accession>A0ABR1VAP6</accession>
<dbReference type="RefSeq" id="XP_066664154.1">
    <property type="nucleotide sequence ID" value="XM_066818462.1"/>
</dbReference>
<evidence type="ECO:0000313" key="3">
    <source>
        <dbReference type="Proteomes" id="UP001433268"/>
    </source>
</evidence>
<dbReference type="PANTHER" id="PTHR43283:SF3">
    <property type="entry name" value="BETA-LACTAMASE FAMILY PROTEIN (AFU_ORTHOLOGUE AFUA_5G07500)"/>
    <property type="match status" value="1"/>
</dbReference>
<dbReference type="SUPFAM" id="SSF56601">
    <property type="entry name" value="beta-lactamase/transpeptidase-like"/>
    <property type="match status" value="1"/>
</dbReference>
<dbReference type="PANTHER" id="PTHR43283">
    <property type="entry name" value="BETA-LACTAMASE-RELATED"/>
    <property type="match status" value="1"/>
</dbReference>
<dbReference type="EMBL" id="JAQQWN010000009">
    <property type="protein sequence ID" value="KAK8067401.1"/>
    <property type="molecule type" value="Genomic_DNA"/>
</dbReference>
<dbReference type="Proteomes" id="UP001433268">
    <property type="component" value="Unassembled WGS sequence"/>
</dbReference>
<evidence type="ECO:0000313" key="2">
    <source>
        <dbReference type="EMBL" id="KAK8067401.1"/>
    </source>
</evidence>
<evidence type="ECO:0000259" key="1">
    <source>
        <dbReference type="Pfam" id="PF00144"/>
    </source>
</evidence>
<proteinExistence type="predicted"/>
<protein>
    <submittedName>
        <fullName evidence="2">Beta-lactamase family protein</fullName>
    </submittedName>
</protein>
<dbReference type="GeneID" id="92051522"/>
<sequence>MPFSAASLERLGSIVDDSCKDSTSGIPGTTVVVVGKDGEELFIKAAGRRGVDSKEAMSLDSIYYMASCTKLLTGIAVMQLVEQGKLRLDDAHQIEELCPEFKTIKILRLDSGSRPSAPGRTPETTWRFEDKKVGITLRMLLNHTAGFGYAFFNERLRDWCLAAGVNVFPSKFEDVKMPLLFQPGEGWEYGTGVDWAGIALERSTGLSLNDYLQKHVFAPLEIREMTMIPTKEMRSRLAHMHARGKDGSLTTRHHLLRTVLDIDLDDETQKKPALDNARRAKSEPNTARSVEILAMLLNDGTCPRPGAKILSKDTVEEMFRNQVPEFPGLGRQGIPAAVPELTNPVPDLYPVEGKPPQGWGLTFMQSNGGATGRSTGTGHWAGLANTWWWCDRENGVAGMVCTQILPFADPAVLGLWTQVETETYKALKEGK</sequence>
<dbReference type="Pfam" id="PF00144">
    <property type="entry name" value="Beta-lactamase"/>
    <property type="match status" value="1"/>
</dbReference>
<comment type="caution">
    <text evidence="2">The sequence shown here is derived from an EMBL/GenBank/DDBJ whole genome shotgun (WGS) entry which is preliminary data.</text>
</comment>
<gene>
    <name evidence="2" type="ORF">PG997_014148</name>
</gene>
<dbReference type="InterPro" id="IPR001466">
    <property type="entry name" value="Beta-lactam-related"/>
</dbReference>
<dbReference type="InterPro" id="IPR050789">
    <property type="entry name" value="Diverse_Enzym_Activities"/>
</dbReference>
<dbReference type="Gene3D" id="3.40.710.10">
    <property type="entry name" value="DD-peptidase/beta-lactamase superfamily"/>
    <property type="match status" value="1"/>
</dbReference>
<name>A0ABR1VAP6_9PEZI</name>
<reference evidence="2 3" key="1">
    <citation type="submission" date="2023-01" db="EMBL/GenBank/DDBJ databases">
        <title>Analysis of 21 Apiospora genomes using comparative genomics revels a genus with tremendous synthesis potential of carbohydrate active enzymes and secondary metabolites.</title>
        <authorList>
            <person name="Sorensen T."/>
        </authorList>
    </citation>
    <scope>NUCLEOTIDE SEQUENCE [LARGE SCALE GENOMIC DNA]</scope>
    <source>
        <strain evidence="2 3">CBS 114990</strain>
    </source>
</reference>
<organism evidence="2 3">
    <name type="scientific">Apiospora hydei</name>
    <dbReference type="NCBI Taxonomy" id="1337664"/>
    <lineage>
        <taxon>Eukaryota</taxon>
        <taxon>Fungi</taxon>
        <taxon>Dikarya</taxon>
        <taxon>Ascomycota</taxon>
        <taxon>Pezizomycotina</taxon>
        <taxon>Sordariomycetes</taxon>
        <taxon>Xylariomycetidae</taxon>
        <taxon>Amphisphaeriales</taxon>
        <taxon>Apiosporaceae</taxon>
        <taxon>Apiospora</taxon>
    </lineage>
</organism>
<feature type="domain" description="Beta-lactamase-related" evidence="1">
    <location>
        <begin position="25"/>
        <end position="408"/>
    </location>
</feature>